<dbReference type="GO" id="GO:0004672">
    <property type="term" value="F:protein kinase activity"/>
    <property type="evidence" value="ECO:0007669"/>
    <property type="project" value="InterPro"/>
</dbReference>
<dbReference type="InterPro" id="IPR058922">
    <property type="entry name" value="WHD_DRP"/>
</dbReference>
<evidence type="ECO:0000313" key="4">
    <source>
        <dbReference type="EMBL" id="GER55924.1"/>
    </source>
</evidence>
<dbReference type="OrthoDB" id="40902at2759"/>
<keyword evidence="5" id="KW-1185">Reference proteome</keyword>
<dbReference type="SUPFAM" id="SSF56112">
    <property type="entry name" value="Protein kinase-like (PK-like)"/>
    <property type="match status" value="1"/>
</dbReference>
<evidence type="ECO:0000256" key="1">
    <source>
        <dbReference type="ARBA" id="ARBA00022741"/>
    </source>
</evidence>
<dbReference type="EMBL" id="BKCP01012292">
    <property type="protein sequence ID" value="GER55924.1"/>
    <property type="molecule type" value="Genomic_DNA"/>
</dbReference>
<keyword evidence="2" id="KW-0067">ATP-binding</keyword>
<evidence type="ECO:0000259" key="3">
    <source>
        <dbReference type="PROSITE" id="PS50011"/>
    </source>
</evidence>
<dbReference type="GO" id="GO:0005524">
    <property type="term" value="F:ATP binding"/>
    <property type="evidence" value="ECO:0007669"/>
    <property type="project" value="InterPro"/>
</dbReference>
<evidence type="ECO:0000256" key="2">
    <source>
        <dbReference type="ARBA" id="ARBA00022840"/>
    </source>
</evidence>
<evidence type="ECO:0000313" key="5">
    <source>
        <dbReference type="Proteomes" id="UP000325081"/>
    </source>
</evidence>
<name>A0A5A7RFG2_STRAF</name>
<dbReference type="PROSITE" id="PS50011">
    <property type="entry name" value="PROTEIN_KINASE_DOM"/>
    <property type="match status" value="1"/>
</dbReference>
<dbReference type="InterPro" id="IPR011009">
    <property type="entry name" value="Kinase-like_dom_sf"/>
</dbReference>
<protein>
    <submittedName>
        <fullName evidence="4">Calcium-dependent protein kinase</fullName>
    </submittedName>
</protein>
<keyword evidence="1" id="KW-0547">Nucleotide-binding</keyword>
<keyword evidence="4" id="KW-0808">Transferase</keyword>
<dbReference type="Proteomes" id="UP000325081">
    <property type="component" value="Unassembled WGS sequence"/>
</dbReference>
<reference evidence="5" key="1">
    <citation type="journal article" date="2019" name="Curr. Biol.">
        <title>Genome Sequence of Striga asiatica Provides Insight into the Evolution of Plant Parasitism.</title>
        <authorList>
            <person name="Yoshida S."/>
            <person name="Kim S."/>
            <person name="Wafula E.K."/>
            <person name="Tanskanen J."/>
            <person name="Kim Y.M."/>
            <person name="Honaas L."/>
            <person name="Yang Z."/>
            <person name="Spallek T."/>
            <person name="Conn C.E."/>
            <person name="Ichihashi Y."/>
            <person name="Cheong K."/>
            <person name="Cui S."/>
            <person name="Der J.P."/>
            <person name="Gundlach H."/>
            <person name="Jiao Y."/>
            <person name="Hori C."/>
            <person name="Ishida J.K."/>
            <person name="Kasahara H."/>
            <person name="Kiba T."/>
            <person name="Kim M.S."/>
            <person name="Koo N."/>
            <person name="Laohavisit A."/>
            <person name="Lee Y.H."/>
            <person name="Lumba S."/>
            <person name="McCourt P."/>
            <person name="Mortimer J.C."/>
            <person name="Mutuku J.M."/>
            <person name="Nomura T."/>
            <person name="Sasaki-Sekimoto Y."/>
            <person name="Seto Y."/>
            <person name="Wang Y."/>
            <person name="Wakatake T."/>
            <person name="Sakakibara H."/>
            <person name="Demura T."/>
            <person name="Yamaguchi S."/>
            <person name="Yoneyama K."/>
            <person name="Manabe R.I."/>
            <person name="Nelson D.C."/>
            <person name="Schulman A.H."/>
            <person name="Timko M.P."/>
            <person name="dePamphilis C.W."/>
            <person name="Choi D."/>
            <person name="Shirasu K."/>
        </authorList>
    </citation>
    <scope>NUCLEOTIDE SEQUENCE [LARGE SCALE GENOMIC DNA]</scope>
    <source>
        <strain evidence="5">cv. UVA1</strain>
    </source>
</reference>
<sequence length="129" mass="14709">MANASFNILRPQTAYSSLRGPNPPTRVEIDTSLPVESVKEASSHFDREIRACKLIRLWVSEGCLKPIGGKRLAEEYLQDLVDRNLMTTAIALEDARKEVKMLQALTRHNNLIQFYDAFEDHDTVYIAME</sequence>
<accession>A0A5A7RFG2</accession>
<dbReference type="AlphaFoldDB" id="A0A5A7RFG2"/>
<organism evidence="4 5">
    <name type="scientific">Striga asiatica</name>
    <name type="common">Asiatic witchweed</name>
    <name type="synonym">Buchnera asiatica</name>
    <dbReference type="NCBI Taxonomy" id="4170"/>
    <lineage>
        <taxon>Eukaryota</taxon>
        <taxon>Viridiplantae</taxon>
        <taxon>Streptophyta</taxon>
        <taxon>Embryophyta</taxon>
        <taxon>Tracheophyta</taxon>
        <taxon>Spermatophyta</taxon>
        <taxon>Magnoliopsida</taxon>
        <taxon>eudicotyledons</taxon>
        <taxon>Gunneridae</taxon>
        <taxon>Pentapetalae</taxon>
        <taxon>asterids</taxon>
        <taxon>lamiids</taxon>
        <taxon>Lamiales</taxon>
        <taxon>Orobanchaceae</taxon>
        <taxon>Buchnereae</taxon>
        <taxon>Striga</taxon>
    </lineage>
</organism>
<keyword evidence="4" id="KW-0418">Kinase</keyword>
<dbReference type="Gene3D" id="3.30.200.20">
    <property type="entry name" value="Phosphorylase Kinase, domain 1"/>
    <property type="match status" value="1"/>
</dbReference>
<dbReference type="Pfam" id="PF23559">
    <property type="entry name" value="WHD_DRP"/>
    <property type="match status" value="1"/>
</dbReference>
<dbReference type="InterPro" id="IPR000719">
    <property type="entry name" value="Prot_kinase_dom"/>
</dbReference>
<gene>
    <name evidence="4" type="ORF">STAS_33619</name>
</gene>
<proteinExistence type="predicted"/>
<feature type="domain" description="Protein kinase" evidence="3">
    <location>
        <begin position="1"/>
        <end position="129"/>
    </location>
</feature>
<comment type="caution">
    <text evidence="4">The sequence shown here is derived from an EMBL/GenBank/DDBJ whole genome shotgun (WGS) entry which is preliminary data.</text>
</comment>